<evidence type="ECO:0000313" key="1">
    <source>
        <dbReference type="EMBL" id="KOF75490.1"/>
    </source>
</evidence>
<dbReference type="AlphaFoldDB" id="A0A0L8GG23"/>
<proteinExistence type="predicted"/>
<gene>
    <name evidence="1" type="ORF">OCBIM_22034633mg</name>
</gene>
<organism evidence="1">
    <name type="scientific">Octopus bimaculoides</name>
    <name type="common">California two-spotted octopus</name>
    <dbReference type="NCBI Taxonomy" id="37653"/>
    <lineage>
        <taxon>Eukaryota</taxon>
        <taxon>Metazoa</taxon>
        <taxon>Spiralia</taxon>
        <taxon>Lophotrochozoa</taxon>
        <taxon>Mollusca</taxon>
        <taxon>Cephalopoda</taxon>
        <taxon>Coleoidea</taxon>
        <taxon>Octopodiformes</taxon>
        <taxon>Octopoda</taxon>
        <taxon>Incirrata</taxon>
        <taxon>Octopodidae</taxon>
        <taxon>Octopus</taxon>
    </lineage>
</organism>
<dbReference type="EMBL" id="KQ422095">
    <property type="protein sequence ID" value="KOF75490.1"/>
    <property type="molecule type" value="Genomic_DNA"/>
</dbReference>
<protein>
    <submittedName>
        <fullName evidence="1">Uncharacterized protein</fullName>
    </submittedName>
</protein>
<name>A0A0L8GG23_OCTBM</name>
<sequence length="61" mass="6722">MQSLLINQQIPTPCYDCHPPPFVFTCPVPTPSFPTPSLHPFSTPAPVSPPFPVSHTFQFSI</sequence>
<reference evidence="1" key="1">
    <citation type="submission" date="2015-07" db="EMBL/GenBank/DDBJ databases">
        <title>MeaNS - Measles Nucleotide Surveillance Program.</title>
        <authorList>
            <person name="Tran T."/>
            <person name="Druce J."/>
        </authorList>
    </citation>
    <scope>NUCLEOTIDE SEQUENCE</scope>
    <source>
        <strain evidence="1">UCB-OBI-ISO-001</strain>
        <tissue evidence="1">Gonad</tissue>
    </source>
</reference>
<accession>A0A0L8GG23</accession>